<evidence type="ECO:0000313" key="4">
    <source>
        <dbReference type="Proteomes" id="UP001174136"/>
    </source>
</evidence>
<proteinExistence type="predicted"/>
<feature type="region of interest" description="Disordered" evidence="1">
    <location>
        <begin position="383"/>
        <end position="483"/>
    </location>
</feature>
<comment type="caution">
    <text evidence="3">The sequence shown here is derived from an EMBL/GenBank/DDBJ whole genome shotgun (WGS) entry which is preliminary data.</text>
</comment>
<feature type="region of interest" description="Disordered" evidence="1">
    <location>
        <begin position="204"/>
        <end position="368"/>
    </location>
</feature>
<reference evidence="3" key="1">
    <citation type="journal article" date="2023" name="Front. Mar. Sci.">
        <title>A new Merluccius polli reference genome to investigate the effects of global change in West African waters.</title>
        <authorList>
            <person name="Mateo J.L."/>
            <person name="Blanco-Fernandez C."/>
            <person name="Garcia-Vazquez E."/>
            <person name="Machado-Schiaffino G."/>
        </authorList>
    </citation>
    <scope>NUCLEOTIDE SEQUENCE</scope>
    <source>
        <strain evidence="3">C29</strain>
        <tissue evidence="3">Fin</tissue>
    </source>
</reference>
<feature type="compositionally biased region" description="Low complexity" evidence="1">
    <location>
        <begin position="435"/>
        <end position="450"/>
    </location>
</feature>
<name>A0AA47LZC3_MERPO</name>
<dbReference type="InterPro" id="IPR003124">
    <property type="entry name" value="WH2_dom"/>
</dbReference>
<dbReference type="SMART" id="SM00246">
    <property type="entry name" value="WH2"/>
    <property type="match status" value="1"/>
</dbReference>
<dbReference type="PRINTS" id="PR01217">
    <property type="entry name" value="PRICHEXTENSN"/>
</dbReference>
<evidence type="ECO:0000259" key="2">
    <source>
        <dbReference type="PROSITE" id="PS51082"/>
    </source>
</evidence>
<feature type="compositionally biased region" description="Gly residues" evidence="1">
    <location>
        <begin position="175"/>
        <end position="187"/>
    </location>
</feature>
<evidence type="ECO:0000313" key="3">
    <source>
        <dbReference type="EMBL" id="KAK0130767.1"/>
    </source>
</evidence>
<dbReference type="Proteomes" id="UP001174136">
    <property type="component" value="Unassembled WGS sequence"/>
</dbReference>
<sequence>MVMVQITKLMKKTFFQAIVEGRKAAMDEECDLQPSASACTGGGRHVFTSSSPASSARASSSSAALRGCSSADSGTVSCCIPGSWSCNVKRAAWAHRTANSAFQSGGELRLYLTRKTRPSSDPPKPQSSGGGGGRGALLADIQKGARLRKVTQVNDRSDPVVDKPSGGDVSSSSGGNQGAPGGLGPSLGGLFAGGFPTLRPIGQKETAKSLVSRSCSTVTPRPVWNHPPPGESSTDPAEAFRPTEQGAAAPAHRPTGPSYSAPPSPSHPGKQLPPPAPTSSPPPPPFSAPPPPPPPPPPPAPTQQQPPAPFQDRPVSRPPPGPDLPSPTSAPPNHQTHLAARAALPPPPASPPATPYSSSSSPSSRYTALLRPKTLVGVLLPSARVPRRLPGTAAASAPPGVLHPQLPHHAAPRRRPPPQARLGAPPLPPLPPSYPCSAPTPAAPRGVSRLAPPPAPPTRSPTTELSCRIPPPPPPFLPPASLRNGQLRSLDDFESKFQFHPVEDLPPPEEFKPFLRIYPSKQNRDVLHHALVMGVVGRVAVTLELLTQVLLHLGSSQSSLRSISWNDSWDLGPLRISMTSMTKVKVLSGQSRGHSEPPLLPAAHVLQALIPALDHLADAQREPHRLLVAIGVTGGEKEETTQRRQWQEDGDGGDGDGRETHRGEVGAVLEEALVMDQQDVAILGLAVAEEGLVQHLHLHLRLGELAAADDGHQQGGPQPGHRAEEHGSVFFFIR</sequence>
<feature type="region of interest" description="Disordered" evidence="1">
    <location>
        <begin position="637"/>
        <end position="661"/>
    </location>
</feature>
<feature type="compositionally biased region" description="Polar residues" evidence="1">
    <location>
        <begin position="209"/>
        <end position="219"/>
    </location>
</feature>
<protein>
    <submittedName>
        <fullName evidence="3">WAS/WASL-interacting protein family member 3</fullName>
    </submittedName>
</protein>
<dbReference type="GO" id="GO:0003779">
    <property type="term" value="F:actin binding"/>
    <property type="evidence" value="ECO:0007669"/>
    <property type="project" value="InterPro"/>
</dbReference>
<gene>
    <name evidence="3" type="primary">Wipf3</name>
    <name evidence="3" type="ORF">N1851_034570</name>
</gene>
<feature type="compositionally biased region" description="Pro residues" evidence="1">
    <location>
        <begin position="344"/>
        <end position="354"/>
    </location>
</feature>
<feature type="compositionally biased region" description="Pro residues" evidence="1">
    <location>
        <begin position="316"/>
        <end position="330"/>
    </location>
</feature>
<feature type="compositionally biased region" description="Pro residues" evidence="1">
    <location>
        <begin position="425"/>
        <end position="434"/>
    </location>
</feature>
<organism evidence="3 4">
    <name type="scientific">Merluccius polli</name>
    <name type="common">Benguela hake</name>
    <name type="synonym">Merluccius cadenati</name>
    <dbReference type="NCBI Taxonomy" id="89951"/>
    <lineage>
        <taxon>Eukaryota</taxon>
        <taxon>Metazoa</taxon>
        <taxon>Chordata</taxon>
        <taxon>Craniata</taxon>
        <taxon>Vertebrata</taxon>
        <taxon>Euteleostomi</taxon>
        <taxon>Actinopterygii</taxon>
        <taxon>Neopterygii</taxon>
        <taxon>Teleostei</taxon>
        <taxon>Neoteleostei</taxon>
        <taxon>Acanthomorphata</taxon>
        <taxon>Zeiogadaria</taxon>
        <taxon>Gadariae</taxon>
        <taxon>Gadiformes</taxon>
        <taxon>Gadoidei</taxon>
        <taxon>Merlucciidae</taxon>
        <taxon>Merluccius</taxon>
    </lineage>
</organism>
<dbReference type="Pfam" id="PF02205">
    <property type="entry name" value="WH2"/>
    <property type="match status" value="1"/>
</dbReference>
<dbReference type="AlphaFoldDB" id="A0AA47LZC3"/>
<dbReference type="PROSITE" id="PS51082">
    <property type="entry name" value="WH2"/>
    <property type="match status" value="1"/>
</dbReference>
<keyword evidence="4" id="KW-1185">Reference proteome</keyword>
<feature type="compositionally biased region" description="Pro residues" evidence="1">
    <location>
        <begin position="469"/>
        <end position="478"/>
    </location>
</feature>
<dbReference type="EMBL" id="JAOPHQ010006634">
    <property type="protein sequence ID" value="KAK0130767.1"/>
    <property type="molecule type" value="Genomic_DNA"/>
</dbReference>
<feature type="compositionally biased region" description="Basic and acidic residues" evidence="1">
    <location>
        <begin position="637"/>
        <end position="647"/>
    </location>
</feature>
<accession>A0AA47LZC3</accession>
<feature type="compositionally biased region" description="Low complexity" evidence="1">
    <location>
        <begin position="355"/>
        <end position="368"/>
    </location>
</feature>
<evidence type="ECO:0000256" key="1">
    <source>
        <dbReference type="SAM" id="MobiDB-lite"/>
    </source>
</evidence>
<feature type="region of interest" description="Disordered" evidence="1">
    <location>
        <begin position="114"/>
        <end position="187"/>
    </location>
</feature>
<feature type="domain" description="WH2" evidence="2">
    <location>
        <begin position="133"/>
        <end position="150"/>
    </location>
</feature>
<feature type="compositionally biased region" description="Pro residues" evidence="1">
    <location>
        <begin position="260"/>
        <end position="309"/>
    </location>
</feature>